<sequence length="88" mass="10159">MPSAKWIKWAKKGAEKHDGEDNNVMITMMLNKRLKDTLLPKVQGNEKDAATNGRNNHDKCNNNDEGESGDYHLTTIMSMIMMMRIMYR</sequence>
<accession>A0A835R1C8</accession>
<keyword evidence="3" id="KW-1185">Reference proteome</keyword>
<feature type="compositionally biased region" description="Basic and acidic residues" evidence="1">
    <location>
        <begin position="46"/>
        <end position="62"/>
    </location>
</feature>
<organism evidence="2 3">
    <name type="scientific">Vanilla planifolia</name>
    <name type="common">Vanilla</name>
    <dbReference type="NCBI Taxonomy" id="51239"/>
    <lineage>
        <taxon>Eukaryota</taxon>
        <taxon>Viridiplantae</taxon>
        <taxon>Streptophyta</taxon>
        <taxon>Embryophyta</taxon>
        <taxon>Tracheophyta</taxon>
        <taxon>Spermatophyta</taxon>
        <taxon>Magnoliopsida</taxon>
        <taxon>Liliopsida</taxon>
        <taxon>Asparagales</taxon>
        <taxon>Orchidaceae</taxon>
        <taxon>Vanilloideae</taxon>
        <taxon>Vanilleae</taxon>
        <taxon>Vanilla</taxon>
    </lineage>
</organism>
<dbReference type="AlphaFoldDB" id="A0A835R1C8"/>
<comment type="caution">
    <text evidence="2">The sequence shown here is derived from an EMBL/GenBank/DDBJ whole genome shotgun (WGS) entry which is preliminary data.</text>
</comment>
<feature type="region of interest" description="Disordered" evidence="1">
    <location>
        <begin position="46"/>
        <end position="68"/>
    </location>
</feature>
<name>A0A835R1C8_VANPL</name>
<evidence type="ECO:0000256" key="1">
    <source>
        <dbReference type="SAM" id="MobiDB-lite"/>
    </source>
</evidence>
<evidence type="ECO:0000313" key="3">
    <source>
        <dbReference type="Proteomes" id="UP000636800"/>
    </source>
</evidence>
<dbReference type="OrthoDB" id="10259545at2759"/>
<reference evidence="2 3" key="1">
    <citation type="journal article" date="2020" name="Nat. Food">
        <title>A phased Vanilla planifolia genome enables genetic improvement of flavour and production.</title>
        <authorList>
            <person name="Hasing T."/>
            <person name="Tang H."/>
            <person name="Brym M."/>
            <person name="Khazi F."/>
            <person name="Huang T."/>
            <person name="Chambers A.H."/>
        </authorList>
    </citation>
    <scope>NUCLEOTIDE SEQUENCE [LARGE SCALE GENOMIC DNA]</scope>
    <source>
        <tissue evidence="2">Leaf</tissue>
    </source>
</reference>
<dbReference type="Proteomes" id="UP000636800">
    <property type="component" value="Chromosome 5"/>
</dbReference>
<proteinExistence type="predicted"/>
<protein>
    <submittedName>
        <fullName evidence="2">Uncharacterized protein</fullName>
    </submittedName>
</protein>
<dbReference type="EMBL" id="JADCNL010000005">
    <property type="protein sequence ID" value="KAG0480314.1"/>
    <property type="molecule type" value="Genomic_DNA"/>
</dbReference>
<gene>
    <name evidence="2" type="ORF">HPP92_011172</name>
</gene>
<evidence type="ECO:0000313" key="2">
    <source>
        <dbReference type="EMBL" id="KAG0480314.1"/>
    </source>
</evidence>